<dbReference type="Proteomes" id="UP000309488">
    <property type="component" value="Unassembled WGS sequence"/>
</dbReference>
<reference evidence="1 2" key="1">
    <citation type="submission" date="2019-04" db="EMBL/GenBank/DDBJ databases">
        <title>Pedobacter sp. RP-3-22 sp. nov., isolated from Arctic soil.</title>
        <authorList>
            <person name="Dahal R.H."/>
            <person name="Kim D.-U."/>
        </authorList>
    </citation>
    <scope>NUCLEOTIDE SEQUENCE [LARGE SCALE GENOMIC DNA]</scope>
    <source>
        <strain evidence="1 2">RP-3-22</strain>
    </source>
</reference>
<accession>A0A4U1CVR3</accession>
<keyword evidence="2" id="KW-1185">Reference proteome</keyword>
<gene>
    <name evidence="1" type="ORF">FA048_03985</name>
</gene>
<name>A0A4U1CVR3_9SPHI</name>
<dbReference type="EMBL" id="SWBR01000001">
    <property type="protein sequence ID" value="TKC12786.1"/>
    <property type="molecule type" value="Genomic_DNA"/>
</dbReference>
<proteinExistence type="predicted"/>
<sequence>MKGIDFTIAPSIDEKYNSKLIKIVNITIKDKTRNVLITEIKEGELKDPVPIIKLIERFKNDKQVKLK</sequence>
<evidence type="ECO:0000313" key="2">
    <source>
        <dbReference type="Proteomes" id="UP000309488"/>
    </source>
</evidence>
<protein>
    <submittedName>
        <fullName evidence="1">Uncharacterized protein</fullName>
    </submittedName>
</protein>
<dbReference type="RefSeq" id="WP_136838910.1">
    <property type="nucleotide sequence ID" value="NZ_SWBR01000001.1"/>
</dbReference>
<evidence type="ECO:0000313" key="1">
    <source>
        <dbReference type="EMBL" id="TKC12786.1"/>
    </source>
</evidence>
<dbReference type="AlphaFoldDB" id="A0A4U1CVR3"/>
<comment type="caution">
    <text evidence="1">The sequence shown here is derived from an EMBL/GenBank/DDBJ whole genome shotgun (WGS) entry which is preliminary data.</text>
</comment>
<organism evidence="1 2">
    <name type="scientific">Pedobacter polaris</name>
    <dbReference type="NCBI Taxonomy" id="2571273"/>
    <lineage>
        <taxon>Bacteria</taxon>
        <taxon>Pseudomonadati</taxon>
        <taxon>Bacteroidota</taxon>
        <taxon>Sphingobacteriia</taxon>
        <taxon>Sphingobacteriales</taxon>
        <taxon>Sphingobacteriaceae</taxon>
        <taxon>Pedobacter</taxon>
    </lineage>
</organism>